<dbReference type="Proteomes" id="UP000295301">
    <property type="component" value="Unassembled WGS sequence"/>
</dbReference>
<comment type="caution">
    <text evidence="2">The sequence shown here is derived from an EMBL/GenBank/DDBJ whole genome shotgun (WGS) entry which is preliminary data.</text>
</comment>
<dbReference type="Gene3D" id="3.40.250.10">
    <property type="entry name" value="Rhodanese-like domain"/>
    <property type="match status" value="1"/>
</dbReference>
<accession>A0A4R5VCP0</accession>
<name>A0A4R5VCP0_9RHOB</name>
<keyword evidence="3" id="KW-1185">Reference proteome</keyword>
<evidence type="ECO:0000313" key="2">
    <source>
        <dbReference type="EMBL" id="TDK49871.1"/>
    </source>
</evidence>
<dbReference type="RefSeq" id="WP_133359273.1">
    <property type="nucleotide sequence ID" value="NZ_SMUV01000060.1"/>
</dbReference>
<dbReference type="InterPro" id="IPR036873">
    <property type="entry name" value="Rhodanese-like_dom_sf"/>
</dbReference>
<reference evidence="2 3" key="1">
    <citation type="submission" date="2019-03" db="EMBL/GenBank/DDBJ databases">
        <title>Ruegeria lutea sp. nov., a novel strain, isolated from marine sediment, the Masan Bay, South Korea.</title>
        <authorList>
            <person name="Kim J."/>
            <person name="Kim D.-Y."/>
            <person name="Lee S.-S."/>
        </authorList>
    </citation>
    <scope>NUCLEOTIDE SEQUENCE [LARGE SCALE GENOMIC DNA]</scope>
    <source>
        <strain evidence="2 3">318-1</strain>
    </source>
</reference>
<evidence type="ECO:0000259" key="1">
    <source>
        <dbReference type="PROSITE" id="PS50206"/>
    </source>
</evidence>
<dbReference type="EMBL" id="SMUV01000060">
    <property type="protein sequence ID" value="TDK49871.1"/>
    <property type="molecule type" value="Genomic_DNA"/>
</dbReference>
<dbReference type="PROSITE" id="PS50206">
    <property type="entry name" value="RHODANESE_3"/>
    <property type="match status" value="1"/>
</dbReference>
<protein>
    <submittedName>
        <fullName evidence="2">Sulfurtransferase</fullName>
    </submittedName>
</protein>
<dbReference type="InterPro" id="IPR050229">
    <property type="entry name" value="GlpE_sulfurtransferase"/>
</dbReference>
<feature type="domain" description="Rhodanese" evidence="1">
    <location>
        <begin position="22"/>
        <end position="118"/>
    </location>
</feature>
<gene>
    <name evidence="2" type="ORF">E1832_08300</name>
</gene>
<dbReference type="GO" id="GO:0016740">
    <property type="term" value="F:transferase activity"/>
    <property type="evidence" value="ECO:0007669"/>
    <property type="project" value="UniProtKB-KW"/>
</dbReference>
<sequence>MFLFRQARSSGLTPQEAVAAAKDGGVIVIDVRDHGELAMTGKAKGALHMPLMRLRDMADPRHPDFRSELTPDAKICVYCASGARSNAAAQMLAQLGYSDVHNIGGLGHWAQAGGEIERG</sequence>
<evidence type="ECO:0000313" key="3">
    <source>
        <dbReference type="Proteomes" id="UP000295301"/>
    </source>
</evidence>
<dbReference type="AlphaFoldDB" id="A0A4R5VCP0"/>
<dbReference type="OrthoDB" id="9807812at2"/>
<dbReference type="PANTHER" id="PTHR43031">
    <property type="entry name" value="FAD-DEPENDENT OXIDOREDUCTASE"/>
    <property type="match status" value="1"/>
</dbReference>
<keyword evidence="2" id="KW-0808">Transferase</keyword>
<dbReference type="SUPFAM" id="SSF52821">
    <property type="entry name" value="Rhodanese/Cell cycle control phosphatase"/>
    <property type="match status" value="1"/>
</dbReference>
<dbReference type="Pfam" id="PF00581">
    <property type="entry name" value="Rhodanese"/>
    <property type="match status" value="1"/>
</dbReference>
<dbReference type="PANTHER" id="PTHR43031:SF16">
    <property type="entry name" value="OXIDOREDUCTASE"/>
    <property type="match status" value="1"/>
</dbReference>
<dbReference type="InterPro" id="IPR001763">
    <property type="entry name" value="Rhodanese-like_dom"/>
</dbReference>
<proteinExistence type="predicted"/>
<dbReference type="SMART" id="SM00450">
    <property type="entry name" value="RHOD"/>
    <property type="match status" value="1"/>
</dbReference>
<organism evidence="2 3">
    <name type="scientific">Antarcticimicrobium luteum</name>
    <dbReference type="NCBI Taxonomy" id="2547397"/>
    <lineage>
        <taxon>Bacteria</taxon>
        <taxon>Pseudomonadati</taxon>
        <taxon>Pseudomonadota</taxon>
        <taxon>Alphaproteobacteria</taxon>
        <taxon>Rhodobacterales</taxon>
        <taxon>Paracoccaceae</taxon>
        <taxon>Antarcticimicrobium</taxon>
    </lineage>
</organism>